<name>A0A9P1KAP8_9CYAN</name>
<feature type="transmembrane region" description="Helical" evidence="1">
    <location>
        <begin position="6"/>
        <end position="23"/>
    </location>
</feature>
<reference evidence="2 3" key="1">
    <citation type="submission" date="2014-02" db="EMBL/GenBank/DDBJ databases">
        <authorList>
            <person name="Genoscope - CEA"/>
        </authorList>
    </citation>
    <scope>NUCLEOTIDE SEQUENCE [LARGE SCALE GENOMIC DNA]</scope>
    <source>
        <strain evidence="2 3">PCC 8005</strain>
    </source>
</reference>
<dbReference type="EMBL" id="FO818640">
    <property type="protein sequence ID" value="CDM92543.1"/>
    <property type="molecule type" value="Genomic_DNA"/>
</dbReference>
<organism evidence="2 3">
    <name type="scientific">Limnospira indica PCC 8005</name>
    <dbReference type="NCBI Taxonomy" id="376219"/>
    <lineage>
        <taxon>Bacteria</taxon>
        <taxon>Bacillati</taxon>
        <taxon>Cyanobacteriota</taxon>
        <taxon>Cyanophyceae</taxon>
        <taxon>Oscillatoriophycideae</taxon>
        <taxon>Oscillatoriales</taxon>
        <taxon>Sirenicapillariaceae</taxon>
        <taxon>Limnospira</taxon>
    </lineage>
</organism>
<dbReference type="RefSeq" id="WP_008051886.1">
    <property type="nucleotide sequence ID" value="NZ_FO818640.1"/>
</dbReference>
<protein>
    <submittedName>
        <fullName evidence="2">Uncharacterized protein</fullName>
    </submittedName>
</protein>
<evidence type="ECO:0000313" key="3">
    <source>
        <dbReference type="Proteomes" id="UP000032946"/>
    </source>
</evidence>
<accession>A0A9P1KAP8</accession>
<gene>
    <name evidence="2" type="ORF">ARTHRO_10216</name>
</gene>
<dbReference type="Proteomes" id="UP000032946">
    <property type="component" value="Chromosome"/>
</dbReference>
<keyword evidence="1" id="KW-1133">Transmembrane helix</keyword>
<proteinExistence type="predicted"/>
<keyword evidence="1" id="KW-0472">Membrane</keyword>
<evidence type="ECO:0000256" key="1">
    <source>
        <dbReference type="SAM" id="Phobius"/>
    </source>
</evidence>
<evidence type="ECO:0000313" key="2">
    <source>
        <dbReference type="EMBL" id="CDM92543.1"/>
    </source>
</evidence>
<dbReference type="AlphaFoldDB" id="A0A9P1KAP8"/>
<keyword evidence="1" id="KW-0812">Transmembrane</keyword>
<sequence length="112" mass="13078">MAIDPISWTIIAVTILGAVSPYWNEIKDWANRAVAQILDTINQAVEVVSDVAIYLLKEKNRYYKQAETYIMNINNKEYRFEIVKESIELSDIPEEFRQQLEERAKIKLIAKT</sequence>
<keyword evidence="3" id="KW-1185">Reference proteome</keyword>